<protein>
    <submittedName>
        <fullName evidence="1">Uncharacterized protein</fullName>
    </submittedName>
</protein>
<evidence type="ECO:0000313" key="2">
    <source>
        <dbReference type="Proteomes" id="UP000828048"/>
    </source>
</evidence>
<dbReference type="Proteomes" id="UP000828048">
    <property type="component" value="Chromosome 3"/>
</dbReference>
<name>A0ACB7Z0E0_9ERIC</name>
<gene>
    <name evidence="1" type="ORF">Vadar_033778</name>
</gene>
<proteinExistence type="predicted"/>
<evidence type="ECO:0000313" key="1">
    <source>
        <dbReference type="EMBL" id="KAH7859261.1"/>
    </source>
</evidence>
<dbReference type="EMBL" id="CM037153">
    <property type="protein sequence ID" value="KAH7859261.1"/>
    <property type="molecule type" value="Genomic_DNA"/>
</dbReference>
<comment type="caution">
    <text evidence="1">The sequence shown here is derived from an EMBL/GenBank/DDBJ whole genome shotgun (WGS) entry which is preliminary data.</text>
</comment>
<organism evidence="1 2">
    <name type="scientific">Vaccinium darrowii</name>
    <dbReference type="NCBI Taxonomy" id="229202"/>
    <lineage>
        <taxon>Eukaryota</taxon>
        <taxon>Viridiplantae</taxon>
        <taxon>Streptophyta</taxon>
        <taxon>Embryophyta</taxon>
        <taxon>Tracheophyta</taxon>
        <taxon>Spermatophyta</taxon>
        <taxon>Magnoliopsida</taxon>
        <taxon>eudicotyledons</taxon>
        <taxon>Gunneridae</taxon>
        <taxon>Pentapetalae</taxon>
        <taxon>asterids</taxon>
        <taxon>Ericales</taxon>
        <taxon>Ericaceae</taxon>
        <taxon>Vaccinioideae</taxon>
        <taxon>Vaccinieae</taxon>
        <taxon>Vaccinium</taxon>
    </lineage>
</organism>
<sequence length="423" mass="48222">MARGKGKAKPFGKLSKELVVVVQPSKPSRDADPPYEEEPLMIDAGAGSGHKKQAKKRTREEVFEDNTTNWVERLKVRSAKNERQVDAISLEEKFSVPEIRREGLEGWFEPLPGYNLKCAREFFQNVEINVNKDTGLPVRLKSKVNNKPILISPKIIASHLRYKRPEPSTINYPRAEPLDADFVKEILYDYPEQATDPIKPSLFKEEIRNLNKAIHHNLYPRGKENEPSQKSAELLAAFVDSSFVADWAEFILNQMIDFIQNTPSTAQIWFPCMITTICHKQGVKGPAYYHMERLDPGVIDMTSVKKSRARSREGRAKAARITRASNVPSSTAGPSSSKGKSKLLVPPPDSAKPTVWYKKLFKLAASGSKRIDRIERRQKLERHYREWEKKVLENLSGQHYEVPPELVVEDSDDEKEDDSDEEE</sequence>
<keyword evidence="2" id="KW-1185">Reference proteome</keyword>
<accession>A0ACB7Z0E0</accession>
<reference evidence="1 2" key="1">
    <citation type="journal article" date="2021" name="Hortic Res">
        <title>High-quality reference genome and annotation aids understanding of berry development for evergreen blueberry (Vaccinium darrowii).</title>
        <authorList>
            <person name="Yu J."/>
            <person name="Hulse-Kemp A.M."/>
            <person name="Babiker E."/>
            <person name="Staton M."/>
        </authorList>
    </citation>
    <scope>NUCLEOTIDE SEQUENCE [LARGE SCALE GENOMIC DNA]</scope>
    <source>
        <strain evidence="2">cv. NJ 8807/NJ 8810</strain>
        <tissue evidence="1">Young leaf</tissue>
    </source>
</reference>